<keyword evidence="5" id="KW-1185">Reference proteome</keyword>
<dbReference type="Proteomes" id="UP000054107">
    <property type="component" value="Unassembled WGS sequence"/>
</dbReference>
<dbReference type="OrthoDB" id="2124915at2759"/>
<evidence type="ECO:0000256" key="3">
    <source>
        <dbReference type="SAM" id="SignalP"/>
    </source>
</evidence>
<protein>
    <recommendedName>
        <fullName evidence="6">EF-hand domain-containing protein</fullName>
    </recommendedName>
</protein>
<sequence>MKFILSTSIVLVYCALAVFARAGHGGGKGGRGSGGRGSGGGTSVRGSSGGRKGRSVAGTGSTPKSVSSKGGSGGFGIPPPTYYASTRANYPNYAPAYSGRYTSSSRYGYAGFYNPSLTYFWIVAPFWHHGYDSTYNRYQQDSGYYYAPQLTTQGSNSSNVVINGTVNSGDRDNYHYSFNVSTNNQYPMADLAFFSSSDSNALDADFAYRLQFSHLIEFDDANQNGFYDEFEFVYSLTSLQNLQWQPFQVQNITVTSNTSQYYLETSTTANVVYNNTVGGPNFIVRITYRTSNLQLNKTAPIVMQPNSLEYDFSIEGFPTAVANTYPNARLGVTQLVSSITTTPIIFDVNATTPLDIANQVKTNATYGLSIGDYTEGRSEYQSSVNISDVSLSSSIGVNATAVAVNVAYGPDDWIWGTITPSSRVKKFLLITLPGYTTGSNVAATMNTTFSGFGFLDTDVMNALANDGGLSLLGLTSAATFMNIILIAFTITIYFMTF</sequence>
<dbReference type="AlphaFoldDB" id="A0A0B7NC73"/>
<feature type="compositionally biased region" description="Low complexity" evidence="1">
    <location>
        <begin position="55"/>
        <end position="69"/>
    </location>
</feature>
<feature type="chain" id="PRO_5002121264" description="EF-hand domain-containing protein" evidence="3">
    <location>
        <begin position="23"/>
        <end position="497"/>
    </location>
</feature>
<feature type="signal peptide" evidence="3">
    <location>
        <begin position="1"/>
        <end position="22"/>
    </location>
</feature>
<evidence type="ECO:0000313" key="5">
    <source>
        <dbReference type="Proteomes" id="UP000054107"/>
    </source>
</evidence>
<evidence type="ECO:0000256" key="1">
    <source>
        <dbReference type="SAM" id="MobiDB-lite"/>
    </source>
</evidence>
<evidence type="ECO:0000313" key="4">
    <source>
        <dbReference type="EMBL" id="CEP15036.1"/>
    </source>
</evidence>
<feature type="transmembrane region" description="Helical" evidence="2">
    <location>
        <begin position="471"/>
        <end position="495"/>
    </location>
</feature>
<proteinExistence type="predicted"/>
<evidence type="ECO:0000256" key="2">
    <source>
        <dbReference type="SAM" id="Phobius"/>
    </source>
</evidence>
<keyword evidence="2" id="KW-0812">Transmembrane</keyword>
<accession>A0A0B7NC73</accession>
<name>A0A0B7NC73_9FUNG</name>
<reference evidence="4 5" key="1">
    <citation type="submission" date="2014-09" db="EMBL/GenBank/DDBJ databases">
        <authorList>
            <person name="Ellenberger Sabrina"/>
        </authorList>
    </citation>
    <scope>NUCLEOTIDE SEQUENCE [LARGE SCALE GENOMIC DNA]</scope>
    <source>
        <strain evidence="4 5">CBS 412.66</strain>
    </source>
</reference>
<feature type="compositionally biased region" description="Gly residues" evidence="1">
    <location>
        <begin position="25"/>
        <end position="50"/>
    </location>
</feature>
<organism evidence="4 5">
    <name type="scientific">Parasitella parasitica</name>
    <dbReference type="NCBI Taxonomy" id="35722"/>
    <lineage>
        <taxon>Eukaryota</taxon>
        <taxon>Fungi</taxon>
        <taxon>Fungi incertae sedis</taxon>
        <taxon>Mucoromycota</taxon>
        <taxon>Mucoromycotina</taxon>
        <taxon>Mucoromycetes</taxon>
        <taxon>Mucorales</taxon>
        <taxon>Mucorineae</taxon>
        <taxon>Mucoraceae</taxon>
        <taxon>Parasitella</taxon>
    </lineage>
</organism>
<keyword evidence="3" id="KW-0732">Signal</keyword>
<dbReference type="STRING" id="35722.A0A0B7NC73"/>
<evidence type="ECO:0008006" key="6">
    <source>
        <dbReference type="Google" id="ProtNLM"/>
    </source>
</evidence>
<feature type="region of interest" description="Disordered" evidence="1">
    <location>
        <begin position="25"/>
        <end position="73"/>
    </location>
</feature>
<gene>
    <name evidence="4" type="primary">PARPA_09234.1 scaffold 35931</name>
</gene>
<keyword evidence="2" id="KW-1133">Transmembrane helix</keyword>
<dbReference type="EMBL" id="LN731842">
    <property type="protein sequence ID" value="CEP15036.1"/>
    <property type="molecule type" value="Genomic_DNA"/>
</dbReference>
<keyword evidence="2" id="KW-0472">Membrane</keyword>